<dbReference type="PROSITE" id="PS50240">
    <property type="entry name" value="TRYPSIN_DOM"/>
    <property type="match status" value="1"/>
</dbReference>
<evidence type="ECO:0000313" key="4">
    <source>
        <dbReference type="Proteomes" id="UP000265160"/>
    </source>
</evidence>
<accession>A0A3P9DJU7</accession>
<dbReference type="InterPro" id="IPR001254">
    <property type="entry name" value="Trypsin_dom"/>
</dbReference>
<dbReference type="Proteomes" id="UP000265160">
    <property type="component" value="Unplaced"/>
</dbReference>
<dbReference type="GO" id="GO:0006508">
    <property type="term" value="P:proteolysis"/>
    <property type="evidence" value="ECO:0007669"/>
    <property type="project" value="InterPro"/>
</dbReference>
<dbReference type="InterPro" id="IPR009003">
    <property type="entry name" value="Peptidase_S1_PA"/>
</dbReference>
<dbReference type="GO" id="GO:0004252">
    <property type="term" value="F:serine-type endopeptidase activity"/>
    <property type="evidence" value="ECO:0007669"/>
    <property type="project" value="InterPro"/>
</dbReference>
<feature type="domain" description="Peptidase S1" evidence="2">
    <location>
        <begin position="1"/>
        <end position="79"/>
    </location>
</feature>
<keyword evidence="1" id="KW-1015">Disulfide bond</keyword>
<proteinExistence type="predicted"/>
<dbReference type="AlphaFoldDB" id="A0A3P9DJU7"/>
<evidence type="ECO:0000259" key="2">
    <source>
        <dbReference type="PROSITE" id="PS50240"/>
    </source>
</evidence>
<evidence type="ECO:0000256" key="1">
    <source>
        <dbReference type="ARBA" id="ARBA00023157"/>
    </source>
</evidence>
<evidence type="ECO:0000313" key="3">
    <source>
        <dbReference type="Ensembl" id="ENSMZEP00005034644.1"/>
    </source>
</evidence>
<dbReference type="Gene3D" id="2.40.10.10">
    <property type="entry name" value="Trypsin-like serine proteases"/>
    <property type="match status" value="1"/>
</dbReference>
<keyword evidence="4" id="KW-1185">Reference proteome</keyword>
<name>A0A3P9DJU7_9CICH</name>
<dbReference type="GeneTree" id="ENSGT00940000157103"/>
<protein>
    <recommendedName>
        <fullName evidence="2">Peptidase S1 domain-containing protein</fullName>
    </recommendedName>
</protein>
<dbReference type="STRING" id="106582.ENSMZEP00005034644"/>
<sequence>MKTITPRMLCAGYEFLSVCVFNVCVQGDSGGPLVCEESSGRWTLFGLTSWGSVCFSKVLGPGVYSNVTHFTPWIQHDVIISHNTRSFLNLHSAVVSFHSFLLLSQTTLSSHRPNNCSKKCIPRSAGEWLLELDG</sequence>
<dbReference type="Ensembl" id="ENSMZET00005035873.1">
    <property type="protein sequence ID" value="ENSMZEP00005034644.1"/>
    <property type="gene ID" value="ENSMZEG00005025894.1"/>
</dbReference>
<dbReference type="Pfam" id="PF00089">
    <property type="entry name" value="Trypsin"/>
    <property type="match status" value="1"/>
</dbReference>
<dbReference type="PANTHER" id="PTHR24252:SF11">
    <property type="entry name" value="ATRIAL NATRIURETIC PEPTIDE-CONVERTING ENZYME ISOFORM X1"/>
    <property type="match status" value="1"/>
</dbReference>
<reference evidence="3" key="2">
    <citation type="submission" date="2025-09" db="UniProtKB">
        <authorList>
            <consortium name="Ensembl"/>
        </authorList>
    </citation>
    <scope>IDENTIFICATION</scope>
</reference>
<dbReference type="SUPFAM" id="SSF50494">
    <property type="entry name" value="Trypsin-like serine proteases"/>
    <property type="match status" value="1"/>
</dbReference>
<reference evidence="3" key="1">
    <citation type="submission" date="2025-08" db="UniProtKB">
        <authorList>
            <consortium name="Ensembl"/>
        </authorList>
    </citation>
    <scope>IDENTIFICATION</scope>
</reference>
<organism evidence="3 4">
    <name type="scientific">Maylandia zebra</name>
    <name type="common">zebra mbuna</name>
    <dbReference type="NCBI Taxonomy" id="106582"/>
    <lineage>
        <taxon>Eukaryota</taxon>
        <taxon>Metazoa</taxon>
        <taxon>Chordata</taxon>
        <taxon>Craniata</taxon>
        <taxon>Vertebrata</taxon>
        <taxon>Euteleostomi</taxon>
        <taxon>Actinopterygii</taxon>
        <taxon>Neopterygii</taxon>
        <taxon>Teleostei</taxon>
        <taxon>Neoteleostei</taxon>
        <taxon>Acanthomorphata</taxon>
        <taxon>Ovalentaria</taxon>
        <taxon>Cichlomorphae</taxon>
        <taxon>Cichliformes</taxon>
        <taxon>Cichlidae</taxon>
        <taxon>African cichlids</taxon>
        <taxon>Pseudocrenilabrinae</taxon>
        <taxon>Haplochromini</taxon>
        <taxon>Maylandia</taxon>
        <taxon>Maylandia zebra complex</taxon>
    </lineage>
</organism>
<dbReference type="PANTHER" id="PTHR24252">
    <property type="entry name" value="ACROSIN-RELATED"/>
    <property type="match status" value="1"/>
</dbReference>
<dbReference type="InterPro" id="IPR043504">
    <property type="entry name" value="Peptidase_S1_PA_chymotrypsin"/>
</dbReference>